<evidence type="ECO:0000313" key="2">
    <source>
        <dbReference type="EMBL" id="MBB6145985.1"/>
    </source>
</evidence>
<dbReference type="Proteomes" id="UP000538666">
    <property type="component" value="Unassembled WGS sequence"/>
</dbReference>
<accession>A0A841JZB5</accession>
<keyword evidence="1" id="KW-0732">Signal</keyword>
<feature type="chain" id="PRO_5032435002" evidence="1">
    <location>
        <begin position="26"/>
        <end position="180"/>
    </location>
</feature>
<protein>
    <submittedName>
        <fullName evidence="2">Uncharacterized protein</fullName>
    </submittedName>
</protein>
<keyword evidence="3" id="KW-1185">Reference proteome</keyword>
<dbReference type="RefSeq" id="WP_231581501.1">
    <property type="nucleotide sequence ID" value="NZ_JACHEK010000008.1"/>
</dbReference>
<gene>
    <name evidence="2" type="ORF">HNQ77_003955</name>
</gene>
<name>A0A841JZB5_9BACT</name>
<proteinExistence type="predicted"/>
<evidence type="ECO:0000256" key="1">
    <source>
        <dbReference type="SAM" id="SignalP"/>
    </source>
</evidence>
<sequence length="180" mass="19690">MFQFRFLSSKVFAAVMLFCCGLTFAAQPASRSEQGWRIATAAELSSLLPARAPVQQERIETEMRTASGITNGQGKFVAGVVLITAGYSADGKYSHFFLTQVPMKIGNFSLPPGAYVIGWEHIESGLQVKFYEAASGKPMGSIAAELNPASTRVESFRIWPPAEHPLMQIGRFTFAYRIGD</sequence>
<comment type="caution">
    <text evidence="2">The sequence shown here is derived from an EMBL/GenBank/DDBJ whole genome shotgun (WGS) entry which is preliminary data.</text>
</comment>
<evidence type="ECO:0000313" key="3">
    <source>
        <dbReference type="Proteomes" id="UP000538666"/>
    </source>
</evidence>
<reference evidence="2 3" key="1">
    <citation type="submission" date="2020-08" db="EMBL/GenBank/DDBJ databases">
        <title>Genomic Encyclopedia of Type Strains, Phase IV (KMG-IV): sequencing the most valuable type-strain genomes for metagenomic binning, comparative biology and taxonomic classification.</title>
        <authorList>
            <person name="Goeker M."/>
        </authorList>
    </citation>
    <scope>NUCLEOTIDE SEQUENCE [LARGE SCALE GENOMIC DNA]</scope>
    <source>
        <strain evidence="2 3">DSM 103733</strain>
    </source>
</reference>
<dbReference type="AlphaFoldDB" id="A0A841JZB5"/>
<dbReference type="EMBL" id="JACHEK010000008">
    <property type="protein sequence ID" value="MBB6145985.1"/>
    <property type="molecule type" value="Genomic_DNA"/>
</dbReference>
<organism evidence="2 3">
    <name type="scientific">Silvibacterium bohemicum</name>
    <dbReference type="NCBI Taxonomy" id="1577686"/>
    <lineage>
        <taxon>Bacteria</taxon>
        <taxon>Pseudomonadati</taxon>
        <taxon>Acidobacteriota</taxon>
        <taxon>Terriglobia</taxon>
        <taxon>Terriglobales</taxon>
        <taxon>Acidobacteriaceae</taxon>
        <taxon>Silvibacterium</taxon>
    </lineage>
</organism>
<feature type="signal peptide" evidence="1">
    <location>
        <begin position="1"/>
        <end position="25"/>
    </location>
</feature>